<organism evidence="2">
    <name type="scientific">Candidatus Kentrum sp. FW</name>
    <dbReference type="NCBI Taxonomy" id="2126338"/>
    <lineage>
        <taxon>Bacteria</taxon>
        <taxon>Pseudomonadati</taxon>
        <taxon>Pseudomonadota</taxon>
        <taxon>Gammaproteobacteria</taxon>
        <taxon>Candidatus Kentrum</taxon>
    </lineage>
</organism>
<evidence type="ECO:0000313" key="2">
    <source>
        <dbReference type="EMBL" id="VFJ47172.1"/>
    </source>
</evidence>
<protein>
    <submittedName>
        <fullName evidence="2">Uncharacterized protein</fullName>
    </submittedName>
</protein>
<evidence type="ECO:0000256" key="1">
    <source>
        <dbReference type="SAM" id="MobiDB-lite"/>
    </source>
</evidence>
<accession>A0A450S5N0</accession>
<dbReference type="AntiFam" id="ANF00041">
    <property type="entry name" value="Antisense to RNaseP"/>
</dbReference>
<dbReference type="AlphaFoldDB" id="A0A450S5N0"/>
<dbReference type="EMBL" id="CAADEW010000015">
    <property type="protein sequence ID" value="VFJ47172.1"/>
    <property type="molecule type" value="Genomic_DNA"/>
</dbReference>
<name>A0A450S5N0_9GAMM</name>
<feature type="compositionally biased region" description="Polar residues" evidence="1">
    <location>
        <begin position="132"/>
        <end position="143"/>
    </location>
</feature>
<reference evidence="2" key="1">
    <citation type="submission" date="2019-02" db="EMBL/GenBank/DDBJ databases">
        <authorList>
            <person name="Gruber-Vodicka R. H."/>
            <person name="Seah K. B. B."/>
        </authorList>
    </citation>
    <scope>NUCLEOTIDE SEQUENCE</scope>
    <source>
        <strain evidence="2">BECK_BZ15</strain>
    </source>
</reference>
<gene>
    <name evidence="2" type="ORF">BECKFW1821A_GA0114235_101530</name>
</gene>
<sequence length="155" mass="16885">METLRGRFEKRGSRPISRVLSGTAIHLGHASPHTSSDLPGSGAGHAWLYASRHKPAPLFGLAPGGVYPATPITRGAVRSYRTISPLPACLLEVRIKTGKQNSGRYIFCGTFRRLTSPRRYLAPRPVEPGLSSIPTPNPQQRSARYSDCPVGSRKR</sequence>
<proteinExistence type="predicted"/>
<feature type="region of interest" description="Disordered" evidence="1">
    <location>
        <begin position="119"/>
        <end position="155"/>
    </location>
</feature>